<dbReference type="PANTHER" id="PTHR47972:SF14">
    <property type="entry name" value="KINESIN-LIKE PROTEIN KIN-14J"/>
    <property type="match status" value="1"/>
</dbReference>
<feature type="domain" description="Kinesin motor" evidence="6">
    <location>
        <begin position="584"/>
        <end position="749"/>
    </location>
</feature>
<dbReference type="InterPro" id="IPR027417">
    <property type="entry name" value="P-loop_NTPase"/>
</dbReference>
<dbReference type="STRING" id="74649.A0A2P6P3Q1"/>
<dbReference type="GO" id="GO:0007018">
    <property type="term" value="P:microtubule-based movement"/>
    <property type="evidence" value="ECO:0007669"/>
    <property type="project" value="InterPro"/>
</dbReference>
<dbReference type="GO" id="GO:0003777">
    <property type="term" value="F:microtubule motor activity"/>
    <property type="evidence" value="ECO:0007669"/>
    <property type="project" value="InterPro"/>
</dbReference>
<dbReference type="SUPFAM" id="SSF47576">
    <property type="entry name" value="Calponin-homology domain, CH-domain"/>
    <property type="match status" value="1"/>
</dbReference>
<dbReference type="Gramene" id="PRQ16549">
    <property type="protein sequence ID" value="PRQ16549"/>
    <property type="gene ID" value="RchiOBHm_Chr7g0185441"/>
</dbReference>
<evidence type="ECO:0000256" key="3">
    <source>
        <dbReference type="PROSITE-ProRule" id="PRU00283"/>
    </source>
</evidence>
<dbReference type="InterPro" id="IPR001752">
    <property type="entry name" value="Kinesin_motor_dom"/>
</dbReference>
<keyword evidence="8" id="KW-1185">Reference proteome</keyword>
<keyword evidence="7" id="KW-0378">Hydrolase</keyword>
<proteinExistence type="inferred from homology"/>
<dbReference type="Pfam" id="PF00307">
    <property type="entry name" value="CH"/>
    <property type="match status" value="1"/>
</dbReference>
<dbReference type="EMBL" id="PDCK01000045">
    <property type="protein sequence ID" value="PRQ16549.1"/>
    <property type="molecule type" value="Genomic_DNA"/>
</dbReference>
<dbReference type="SMART" id="SM00129">
    <property type="entry name" value="KISc"/>
    <property type="match status" value="1"/>
</dbReference>
<feature type="compositionally biased region" description="Polar residues" evidence="5">
    <location>
        <begin position="13"/>
        <end position="22"/>
    </location>
</feature>
<comment type="caution">
    <text evidence="7">The sequence shown here is derived from an EMBL/GenBank/DDBJ whole genome shotgun (WGS) entry which is preliminary data.</text>
</comment>
<dbReference type="EC" id="3.6.4.5" evidence="7"/>
<evidence type="ECO:0000313" key="8">
    <source>
        <dbReference type="Proteomes" id="UP000238479"/>
    </source>
</evidence>
<dbReference type="InterPro" id="IPR036872">
    <property type="entry name" value="CH_dom_sf"/>
</dbReference>
<keyword evidence="2 3" id="KW-0505">Motor protein</keyword>
<evidence type="ECO:0000256" key="2">
    <source>
        <dbReference type="ARBA" id="ARBA00023175"/>
    </source>
</evidence>
<evidence type="ECO:0000256" key="5">
    <source>
        <dbReference type="SAM" id="MobiDB-lite"/>
    </source>
</evidence>
<keyword evidence="4" id="KW-0175">Coiled coil</keyword>
<feature type="binding site" evidence="3">
    <location>
        <begin position="668"/>
        <end position="675"/>
    </location>
    <ligand>
        <name>ATP</name>
        <dbReference type="ChEBI" id="CHEBI:30616"/>
    </ligand>
</feature>
<feature type="compositionally biased region" description="Basic and acidic residues" evidence="5">
    <location>
        <begin position="1"/>
        <end position="10"/>
    </location>
</feature>
<organism evidence="7 8">
    <name type="scientific">Rosa chinensis</name>
    <name type="common">China rose</name>
    <dbReference type="NCBI Taxonomy" id="74649"/>
    <lineage>
        <taxon>Eukaryota</taxon>
        <taxon>Viridiplantae</taxon>
        <taxon>Streptophyta</taxon>
        <taxon>Embryophyta</taxon>
        <taxon>Tracheophyta</taxon>
        <taxon>Spermatophyta</taxon>
        <taxon>Magnoliopsida</taxon>
        <taxon>eudicotyledons</taxon>
        <taxon>Gunneridae</taxon>
        <taxon>Pentapetalae</taxon>
        <taxon>rosids</taxon>
        <taxon>fabids</taxon>
        <taxon>Rosales</taxon>
        <taxon>Rosaceae</taxon>
        <taxon>Rosoideae</taxon>
        <taxon>Rosoideae incertae sedis</taxon>
        <taxon>Rosa</taxon>
    </lineage>
</organism>
<keyword evidence="3" id="KW-0547">Nucleotide-binding</keyword>
<dbReference type="Proteomes" id="UP000238479">
    <property type="component" value="Chromosome 7"/>
</dbReference>
<dbReference type="SUPFAM" id="SSF52540">
    <property type="entry name" value="P-loop containing nucleoside triphosphate hydrolases"/>
    <property type="match status" value="1"/>
</dbReference>
<feature type="coiled-coil region" evidence="4">
    <location>
        <begin position="301"/>
        <end position="466"/>
    </location>
</feature>
<dbReference type="PROSITE" id="PS50067">
    <property type="entry name" value="KINESIN_MOTOR_2"/>
    <property type="match status" value="1"/>
</dbReference>
<dbReference type="FunFam" id="3.40.850.10:FF:000111">
    <property type="entry name" value="p-loop nucleoside triphosphate hydrolase superfamily protein with CH (Calponin Homology) domain"/>
    <property type="match status" value="1"/>
</dbReference>
<dbReference type="InterPro" id="IPR001715">
    <property type="entry name" value="CH_dom"/>
</dbReference>
<dbReference type="GO" id="GO:0008017">
    <property type="term" value="F:microtubule binding"/>
    <property type="evidence" value="ECO:0007669"/>
    <property type="project" value="InterPro"/>
</dbReference>
<accession>A0A2P6P3Q1</accession>
<keyword evidence="3" id="KW-0067">ATP-binding</keyword>
<dbReference type="InterPro" id="IPR036961">
    <property type="entry name" value="Kinesin_motor_dom_sf"/>
</dbReference>
<dbReference type="GO" id="GO:0016787">
    <property type="term" value="F:hydrolase activity"/>
    <property type="evidence" value="ECO:0007669"/>
    <property type="project" value="UniProtKB-KW"/>
</dbReference>
<evidence type="ECO:0000259" key="6">
    <source>
        <dbReference type="PROSITE" id="PS50067"/>
    </source>
</evidence>
<dbReference type="InterPro" id="IPR027640">
    <property type="entry name" value="Kinesin-like_fam"/>
</dbReference>
<gene>
    <name evidence="7" type="ORF">RchiOBHm_Chr7g0185441</name>
</gene>
<protein>
    <submittedName>
        <fullName evidence="7">Putative minus-end-directed kinesin ATPase</fullName>
        <ecNumber evidence="7">3.6.4.5</ecNumber>
    </submittedName>
</protein>
<dbReference type="GO" id="GO:0005524">
    <property type="term" value="F:ATP binding"/>
    <property type="evidence" value="ECO:0007669"/>
    <property type="project" value="UniProtKB-UniRule"/>
</dbReference>
<dbReference type="Gene3D" id="1.20.5.170">
    <property type="match status" value="1"/>
</dbReference>
<evidence type="ECO:0000256" key="4">
    <source>
        <dbReference type="SAM" id="Coils"/>
    </source>
</evidence>
<dbReference type="AlphaFoldDB" id="A0A2P6P3Q1"/>
<dbReference type="Gene3D" id="3.40.850.10">
    <property type="entry name" value="Kinesin motor domain"/>
    <property type="match status" value="1"/>
</dbReference>
<evidence type="ECO:0000256" key="1">
    <source>
        <dbReference type="ARBA" id="ARBA00010899"/>
    </source>
</evidence>
<name>A0A2P6P3Q1_ROSCH</name>
<dbReference type="InterPro" id="IPR031852">
    <property type="entry name" value="Vik1/Cik1_MT-bd"/>
</dbReference>
<comment type="similarity">
    <text evidence="1">Belongs to the TRAFAC class myosin-kinesin ATPase superfamily. Kinesin family. KIN-14 subfamily.</text>
</comment>
<sequence>MMDSSSDNHKTQKGGTSTSSVPANGDMFGRVVNGTGETEGKRLAFLVEWLNSILPDLGLPETASDEDLRSVLIDGTILCRLLNRLRPCSVDEGSMKTVIDCLLTLRTRLGSSVAADGFSLFSPTGNYDSPRRDLSSRGFSSPLTVEERQKVLSESKFQRSLRSPVMSEPSAGLMHHVGHKFHEVFQVKQGRYADLPAAKISEMMKSNSLDNAPTQSLLSVVNGILDESVERNNSEIPHRVACLLRKVVQEIERRISTQAEHLRTQNNLFKAREEKYQSRIRVLEALASGTNEESELFRNHLQQMKSERTKIEEKKKADDEDVIRLKKEKEHSNLQISGLKQELDIAKKTYDLRCLQMETDARGVKAALEERVKDLERLLADSRNKVKELEENSESKHQVSNETLKLEEKVKELERLLEASRNKVKELEESSESKYQFSQGQLEERVKELENLLADSRKKEKELQANSESKCQSWIKKERVYHNFMEFQLGSLKELRLSSVSIKQEIMKAERSYTSEFDHLGRVVLFKSCIRSMYLVMEDFHALLYIWPFSGVKLQALADAAENYHSLLAENRRLFNEIQDLKGNIRVYCRIRPFLPGQKEKRTLVEHVGDNGELVVADRSRPGKDGHRLFKFNKVYGSDATQAEVYTDTQPFIRSVLDGYNVCIFAYGQTGSGKTYTMTGPNNATKENWGVNYRALNDLFDDSQQRKSSIMYEIGVQMVEIYNEQVRDLLSSDGTPKKYPSQITKCCFK</sequence>
<feature type="coiled-coil region" evidence="4">
    <location>
        <begin position="557"/>
        <end position="584"/>
    </location>
</feature>
<dbReference type="PANTHER" id="PTHR47972">
    <property type="entry name" value="KINESIN-LIKE PROTEIN KLP-3"/>
    <property type="match status" value="1"/>
</dbReference>
<evidence type="ECO:0000313" key="7">
    <source>
        <dbReference type="EMBL" id="PRQ16549.1"/>
    </source>
</evidence>
<feature type="region of interest" description="Disordered" evidence="5">
    <location>
        <begin position="1"/>
        <end position="27"/>
    </location>
</feature>
<dbReference type="Gene3D" id="1.10.418.10">
    <property type="entry name" value="Calponin-like domain"/>
    <property type="match status" value="1"/>
</dbReference>
<dbReference type="Pfam" id="PF16796">
    <property type="entry name" value="Microtub_bd"/>
    <property type="match status" value="1"/>
</dbReference>
<dbReference type="OMA" id="HASENYR"/>
<dbReference type="GO" id="GO:0015630">
    <property type="term" value="C:microtubule cytoskeleton"/>
    <property type="evidence" value="ECO:0007669"/>
    <property type="project" value="TreeGrafter"/>
</dbReference>
<reference evidence="7 8" key="1">
    <citation type="journal article" date="2018" name="Nat. Genet.">
        <title>The Rosa genome provides new insights in the design of modern roses.</title>
        <authorList>
            <person name="Bendahmane M."/>
        </authorList>
    </citation>
    <scope>NUCLEOTIDE SEQUENCE [LARGE SCALE GENOMIC DNA]</scope>
    <source>
        <strain evidence="8">cv. Old Blush</strain>
    </source>
</reference>